<dbReference type="SUPFAM" id="SSF103263">
    <property type="entry name" value="Chorismate synthase, AroC"/>
    <property type="match status" value="1"/>
</dbReference>
<comment type="cofactor">
    <cofactor evidence="7 8">
        <name>FMNH2</name>
        <dbReference type="ChEBI" id="CHEBI:57618"/>
    </cofactor>
    <text evidence="7 8">Reduced FMN (FMNH(2)).</text>
</comment>
<dbReference type="EC" id="4.2.3.5" evidence="3 7"/>
<organism evidence="9">
    <name type="scientific">uncultured Campylobacterales bacterium</name>
    <dbReference type="NCBI Taxonomy" id="352960"/>
    <lineage>
        <taxon>Bacteria</taxon>
        <taxon>Pseudomonadati</taxon>
        <taxon>Campylobacterota</taxon>
        <taxon>Epsilonproteobacteria</taxon>
        <taxon>Campylobacterales</taxon>
        <taxon>environmental samples</taxon>
    </lineage>
</organism>
<dbReference type="GO" id="GO:0009073">
    <property type="term" value="P:aromatic amino acid family biosynthetic process"/>
    <property type="evidence" value="ECO:0007669"/>
    <property type="project" value="UniProtKB-KW"/>
</dbReference>
<sequence length="364" mass="39756">MTNSFGTRFSFTTFGESHGRAVGCIVDGTPAGVKISVNDIQKELNKRKPGGRYSTPRKEDDKVEILSGVFFENSDDEYGITTGTPISLVIFNQNQKSKDYSEIKDIFRPGHADFTYLNKYGVRDYKGGGRSSARETAARVAAGAVAKKVLEELNIEVLSGIKSVGKLEATTHDFEYAKTSEIYSLDKNIEEEQKNLIKKTQADKDSIGGSTLVKIKNAPIGLGEPIYYKLDNILASAMMSINAVKAVEIGNGELSSRLKGSVNNDGITPKGFITNNSGGILGGISNGEDIDVTIYFKPTPSIFLPQKSINTNNEPVDLNIKGRHDPCVAIRGSIVCEAMARVVVLDMMLMNMGRRIEDFKKVYN</sequence>
<keyword evidence="4 7" id="KW-0028">Amino-acid biosynthesis</keyword>
<comment type="pathway">
    <text evidence="1 7 8">Metabolic intermediate biosynthesis; chorismate biosynthesis; chorismate from D-erythrose 4-phosphate and phosphoenolpyruvate: step 7/7.</text>
</comment>
<comment type="function">
    <text evidence="7">Catalyzes the anti-1,4-elimination of the C-3 phosphate and the C-6 proR hydrogen from 5-enolpyruvylshikimate-3-phosphate (EPSP) to yield chorismate, which is the branch point compound that serves as the starting substrate for the three terminal pathways of aromatic amino acid biosynthesis. This reaction introduces a second double bond into the aromatic ring system.</text>
</comment>
<dbReference type="PANTHER" id="PTHR21085">
    <property type="entry name" value="CHORISMATE SYNTHASE"/>
    <property type="match status" value="1"/>
</dbReference>
<evidence type="ECO:0000313" key="9">
    <source>
        <dbReference type="EMBL" id="CAA6808429.1"/>
    </source>
</evidence>
<evidence type="ECO:0000256" key="8">
    <source>
        <dbReference type="RuleBase" id="RU000605"/>
    </source>
</evidence>
<name>A0A6S6SZ30_9BACT</name>
<dbReference type="UniPathway" id="UPA00053">
    <property type="reaction ID" value="UER00090"/>
</dbReference>
<evidence type="ECO:0000256" key="4">
    <source>
        <dbReference type="ARBA" id="ARBA00022605"/>
    </source>
</evidence>
<dbReference type="InterPro" id="IPR020541">
    <property type="entry name" value="Chorismate_synthase_CS"/>
</dbReference>
<dbReference type="GO" id="GO:0008652">
    <property type="term" value="P:amino acid biosynthetic process"/>
    <property type="evidence" value="ECO:0007669"/>
    <property type="project" value="UniProtKB-KW"/>
</dbReference>
<keyword evidence="7" id="KW-0274">FAD</keyword>
<dbReference type="EMBL" id="CACVAW010000032">
    <property type="protein sequence ID" value="CAA6808429.1"/>
    <property type="molecule type" value="Genomic_DNA"/>
</dbReference>
<dbReference type="PIRSF" id="PIRSF001456">
    <property type="entry name" value="Chorismate_synth"/>
    <property type="match status" value="1"/>
</dbReference>
<keyword evidence="5 7" id="KW-0057">Aromatic amino acid biosynthesis</keyword>
<dbReference type="GO" id="GO:0005829">
    <property type="term" value="C:cytosol"/>
    <property type="evidence" value="ECO:0007669"/>
    <property type="project" value="TreeGrafter"/>
</dbReference>
<dbReference type="GO" id="GO:0010181">
    <property type="term" value="F:FMN binding"/>
    <property type="evidence" value="ECO:0007669"/>
    <property type="project" value="TreeGrafter"/>
</dbReference>
<evidence type="ECO:0000256" key="2">
    <source>
        <dbReference type="ARBA" id="ARBA00008014"/>
    </source>
</evidence>
<proteinExistence type="inferred from homology"/>
<evidence type="ECO:0000256" key="5">
    <source>
        <dbReference type="ARBA" id="ARBA00023141"/>
    </source>
</evidence>
<evidence type="ECO:0000256" key="1">
    <source>
        <dbReference type="ARBA" id="ARBA00005044"/>
    </source>
</evidence>
<dbReference type="PROSITE" id="PS00788">
    <property type="entry name" value="CHORISMATE_SYNTHASE_2"/>
    <property type="match status" value="1"/>
</dbReference>
<feature type="binding site" evidence="7">
    <location>
        <position position="323"/>
    </location>
    <ligand>
        <name>FMN</name>
        <dbReference type="ChEBI" id="CHEBI:58210"/>
    </ligand>
</feature>
<reference evidence="9" key="1">
    <citation type="submission" date="2020-01" db="EMBL/GenBank/DDBJ databases">
        <authorList>
            <person name="Meier V. D."/>
            <person name="Meier V D."/>
        </authorList>
    </citation>
    <scope>NUCLEOTIDE SEQUENCE</scope>
    <source>
        <strain evidence="9">HLG_WM_MAG_12</strain>
    </source>
</reference>
<dbReference type="NCBIfam" id="NF003793">
    <property type="entry name" value="PRK05382.1"/>
    <property type="match status" value="1"/>
</dbReference>
<feature type="binding site" evidence="7">
    <location>
        <begin position="130"/>
        <end position="132"/>
    </location>
    <ligand>
        <name>FMN</name>
        <dbReference type="ChEBI" id="CHEBI:58210"/>
    </ligand>
</feature>
<feature type="binding site" evidence="7">
    <location>
        <begin position="297"/>
        <end position="301"/>
    </location>
    <ligand>
        <name>FMN</name>
        <dbReference type="ChEBI" id="CHEBI:58210"/>
    </ligand>
</feature>
<dbReference type="PROSITE" id="PS00789">
    <property type="entry name" value="CHORISMATE_SYNTHASE_3"/>
    <property type="match status" value="1"/>
</dbReference>
<dbReference type="AlphaFoldDB" id="A0A6S6SZ30"/>
<keyword evidence="7" id="KW-0521">NADP</keyword>
<comment type="subunit">
    <text evidence="7">Homotetramer.</text>
</comment>
<dbReference type="PROSITE" id="PS00787">
    <property type="entry name" value="CHORISMATE_SYNTHASE_1"/>
    <property type="match status" value="1"/>
</dbReference>
<dbReference type="Pfam" id="PF01264">
    <property type="entry name" value="Chorismate_synt"/>
    <property type="match status" value="1"/>
</dbReference>
<keyword evidence="7" id="KW-0288">FMN</keyword>
<comment type="catalytic activity">
    <reaction evidence="7 8">
        <text>5-O-(1-carboxyvinyl)-3-phosphoshikimate = chorismate + phosphate</text>
        <dbReference type="Rhea" id="RHEA:21020"/>
        <dbReference type="ChEBI" id="CHEBI:29748"/>
        <dbReference type="ChEBI" id="CHEBI:43474"/>
        <dbReference type="ChEBI" id="CHEBI:57701"/>
        <dbReference type="EC" id="4.2.3.5"/>
    </reaction>
</comment>
<keyword evidence="6 7" id="KW-0456">Lyase</keyword>
<keyword evidence="7" id="KW-0285">Flavoprotein</keyword>
<evidence type="ECO:0000256" key="7">
    <source>
        <dbReference type="HAMAP-Rule" id="MF_00300"/>
    </source>
</evidence>
<evidence type="ECO:0000256" key="6">
    <source>
        <dbReference type="ARBA" id="ARBA00023239"/>
    </source>
</evidence>
<dbReference type="GO" id="GO:0004107">
    <property type="term" value="F:chorismate synthase activity"/>
    <property type="evidence" value="ECO:0007669"/>
    <property type="project" value="UniProtKB-UniRule"/>
</dbReference>
<dbReference type="InterPro" id="IPR035904">
    <property type="entry name" value="Chorismate_synth_AroC_sf"/>
</dbReference>
<dbReference type="PANTHER" id="PTHR21085:SF0">
    <property type="entry name" value="CHORISMATE SYNTHASE"/>
    <property type="match status" value="1"/>
</dbReference>
<dbReference type="CDD" id="cd07304">
    <property type="entry name" value="Chorismate_synthase"/>
    <property type="match status" value="1"/>
</dbReference>
<gene>
    <name evidence="7" type="primary">aroC</name>
    <name evidence="9" type="ORF">HELGO_WM16315</name>
</gene>
<feature type="binding site" evidence="7">
    <location>
        <position position="52"/>
    </location>
    <ligand>
        <name>NADP(+)</name>
        <dbReference type="ChEBI" id="CHEBI:58349"/>
    </ligand>
</feature>
<protein>
    <recommendedName>
        <fullName evidence="3 7">Chorismate synthase</fullName>
        <shortName evidence="7">CS</shortName>
        <ecNumber evidence="3 7">4.2.3.5</ecNumber>
    </recommendedName>
    <alternativeName>
        <fullName evidence="7">5-enolpyruvylshikimate-3-phosphate phospholyase</fullName>
    </alternativeName>
</protein>
<dbReference type="InterPro" id="IPR000453">
    <property type="entry name" value="Chorismate_synth"/>
</dbReference>
<dbReference type="GO" id="GO:0009423">
    <property type="term" value="P:chorismate biosynthetic process"/>
    <property type="evidence" value="ECO:0007669"/>
    <property type="project" value="UniProtKB-UniRule"/>
</dbReference>
<feature type="binding site" evidence="7">
    <location>
        <begin position="242"/>
        <end position="243"/>
    </location>
    <ligand>
        <name>FMN</name>
        <dbReference type="ChEBI" id="CHEBI:58210"/>
    </ligand>
</feature>
<dbReference type="Gene3D" id="3.60.150.10">
    <property type="entry name" value="Chorismate synthase AroC"/>
    <property type="match status" value="1"/>
</dbReference>
<comment type="similarity">
    <text evidence="2 7 8">Belongs to the chorismate synthase family.</text>
</comment>
<dbReference type="HAMAP" id="MF_00300">
    <property type="entry name" value="Chorismate_synth"/>
    <property type="match status" value="1"/>
</dbReference>
<evidence type="ECO:0000256" key="3">
    <source>
        <dbReference type="ARBA" id="ARBA00013036"/>
    </source>
</evidence>
<dbReference type="NCBIfam" id="TIGR00033">
    <property type="entry name" value="aroC"/>
    <property type="match status" value="1"/>
</dbReference>
<accession>A0A6S6SZ30</accession>
<feature type="binding site" evidence="7">
    <location>
        <position position="282"/>
    </location>
    <ligand>
        <name>FMN</name>
        <dbReference type="ChEBI" id="CHEBI:58210"/>
    </ligand>
</feature>
<feature type="binding site" evidence="7">
    <location>
        <position position="47"/>
    </location>
    <ligand>
        <name>NADP(+)</name>
        <dbReference type="ChEBI" id="CHEBI:58349"/>
    </ligand>
</feature>